<keyword evidence="3" id="KW-0813">Transport</keyword>
<dbReference type="PANTHER" id="PTHR30472">
    <property type="entry name" value="FERRIC ENTEROBACTIN TRANSPORT SYSTEM PERMEASE PROTEIN"/>
    <property type="match status" value="1"/>
</dbReference>
<reference evidence="9" key="1">
    <citation type="submission" date="2020-07" db="EMBL/GenBank/DDBJ databases">
        <title>Huge and variable diversity of episymbiotic CPR bacteria and DPANN archaea in groundwater ecosystems.</title>
        <authorList>
            <person name="He C.Y."/>
            <person name="Keren R."/>
            <person name="Whittaker M."/>
            <person name="Farag I.F."/>
            <person name="Doudna J."/>
            <person name="Cate J.H.D."/>
            <person name="Banfield J.F."/>
        </authorList>
    </citation>
    <scope>NUCLEOTIDE SEQUENCE</scope>
    <source>
        <strain evidence="9">NC_groundwater_717_Ag_S-0.2um_59_8</strain>
    </source>
</reference>
<dbReference type="EMBL" id="JACPSX010000121">
    <property type="protein sequence ID" value="MBI3014736.1"/>
    <property type="molecule type" value="Genomic_DNA"/>
</dbReference>
<dbReference type="SUPFAM" id="SSF81345">
    <property type="entry name" value="ABC transporter involved in vitamin B12 uptake, BtuC"/>
    <property type="match status" value="1"/>
</dbReference>
<evidence type="ECO:0000256" key="4">
    <source>
        <dbReference type="ARBA" id="ARBA00022475"/>
    </source>
</evidence>
<dbReference type="GO" id="GO:0022857">
    <property type="term" value="F:transmembrane transporter activity"/>
    <property type="evidence" value="ECO:0007669"/>
    <property type="project" value="InterPro"/>
</dbReference>
<organism evidence="9 10">
    <name type="scientific">Tectimicrobiota bacterium</name>
    <dbReference type="NCBI Taxonomy" id="2528274"/>
    <lineage>
        <taxon>Bacteria</taxon>
        <taxon>Pseudomonadati</taxon>
        <taxon>Nitrospinota/Tectimicrobiota group</taxon>
        <taxon>Candidatus Tectimicrobiota</taxon>
    </lineage>
</organism>
<dbReference type="Proteomes" id="UP000741360">
    <property type="component" value="Unassembled WGS sequence"/>
</dbReference>
<feature type="transmembrane region" description="Helical" evidence="8">
    <location>
        <begin position="56"/>
        <end position="76"/>
    </location>
</feature>
<evidence type="ECO:0000256" key="5">
    <source>
        <dbReference type="ARBA" id="ARBA00022692"/>
    </source>
</evidence>
<dbReference type="Gene3D" id="1.10.3470.10">
    <property type="entry name" value="ABC transporter involved in vitamin B12 uptake, BtuC"/>
    <property type="match status" value="1"/>
</dbReference>
<feature type="non-terminal residue" evidence="9">
    <location>
        <position position="296"/>
    </location>
</feature>
<dbReference type="AlphaFoldDB" id="A0A932GP40"/>
<evidence type="ECO:0000256" key="2">
    <source>
        <dbReference type="ARBA" id="ARBA00007935"/>
    </source>
</evidence>
<feature type="transmembrane region" description="Helical" evidence="8">
    <location>
        <begin position="112"/>
        <end position="136"/>
    </location>
</feature>
<evidence type="ECO:0000256" key="6">
    <source>
        <dbReference type="ARBA" id="ARBA00022989"/>
    </source>
</evidence>
<evidence type="ECO:0000256" key="3">
    <source>
        <dbReference type="ARBA" id="ARBA00022448"/>
    </source>
</evidence>
<sequence length="296" mass="31213">MIREKNKRVFLTGCALLTLGILVITPLIGIETISPTAVLDPVRGGSDFQLFWQLRFPRVLIAMLAGAGLAVSGMAYQALFRNPMATPFTLGVSSGASLGAALYVSAGLSFSLLGVSGISLAAFAGSILSILFVYGFTRVSRGFSTTTMLLAGIAASFFFSSVILFLQYVSDFTQSFLILRWLMGGLGVVGYRSVLDVLPFVLSGGAITVALTHELNLLVSGEEIAVSRGVNAVRVRKLIFFATSLMVGGIVAITGPIGFVGMMVPHICRLILGPDHRQLIPATLLLGGAFLAICDT</sequence>
<proteinExistence type="inferred from homology"/>
<dbReference type="GO" id="GO:0033214">
    <property type="term" value="P:siderophore-iron import into cell"/>
    <property type="evidence" value="ECO:0007669"/>
    <property type="project" value="TreeGrafter"/>
</dbReference>
<feature type="transmembrane region" description="Helical" evidence="8">
    <location>
        <begin position="238"/>
        <end position="264"/>
    </location>
</feature>
<accession>A0A932GP40</accession>
<keyword evidence="7 8" id="KW-0472">Membrane</keyword>
<evidence type="ECO:0000313" key="10">
    <source>
        <dbReference type="Proteomes" id="UP000741360"/>
    </source>
</evidence>
<comment type="similarity">
    <text evidence="2">Belongs to the binding-protein-dependent transport system permease family. FecCD subfamily.</text>
</comment>
<dbReference type="CDD" id="cd06550">
    <property type="entry name" value="TM_ABC_iron-siderophores_like"/>
    <property type="match status" value="1"/>
</dbReference>
<keyword evidence="6 8" id="KW-1133">Transmembrane helix</keyword>
<dbReference type="PANTHER" id="PTHR30472:SF25">
    <property type="entry name" value="ABC TRANSPORTER PERMEASE PROTEIN MJ0876-RELATED"/>
    <property type="match status" value="1"/>
</dbReference>
<evidence type="ECO:0000256" key="7">
    <source>
        <dbReference type="ARBA" id="ARBA00023136"/>
    </source>
</evidence>
<dbReference type="Pfam" id="PF01032">
    <property type="entry name" value="FecCD"/>
    <property type="match status" value="1"/>
</dbReference>
<feature type="transmembrane region" description="Helical" evidence="8">
    <location>
        <begin position="88"/>
        <end position="106"/>
    </location>
</feature>
<comment type="subcellular location">
    <subcellularLocation>
        <location evidence="1">Cell membrane</location>
        <topology evidence="1">Multi-pass membrane protein</topology>
    </subcellularLocation>
</comment>
<gene>
    <name evidence="9" type="ORF">HYY65_06700</name>
</gene>
<evidence type="ECO:0000256" key="8">
    <source>
        <dbReference type="SAM" id="Phobius"/>
    </source>
</evidence>
<dbReference type="InterPro" id="IPR037294">
    <property type="entry name" value="ABC_BtuC-like"/>
</dbReference>
<protein>
    <submittedName>
        <fullName evidence="9">Iron ABC transporter permease</fullName>
    </submittedName>
</protein>
<dbReference type="InterPro" id="IPR000522">
    <property type="entry name" value="ABC_transptr_permease_BtuC"/>
</dbReference>
<feature type="transmembrane region" description="Helical" evidence="8">
    <location>
        <begin position="189"/>
        <end position="211"/>
    </location>
</feature>
<keyword evidence="5 8" id="KW-0812">Transmembrane</keyword>
<dbReference type="GO" id="GO:0005886">
    <property type="term" value="C:plasma membrane"/>
    <property type="evidence" value="ECO:0007669"/>
    <property type="project" value="UniProtKB-SubCell"/>
</dbReference>
<evidence type="ECO:0000256" key="1">
    <source>
        <dbReference type="ARBA" id="ARBA00004651"/>
    </source>
</evidence>
<comment type="caution">
    <text evidence="9">The sequence shown here is derived from an EMBL/GenBank/DDBJ whole genome shotgun (WGS) entry which is preliminary data.</text>
</comment>
<name>A0A932GP40_UNCTE</name>
<feature type="transmembrane region" description="Helical" evidence="8">
    <location>
        <begin position="148"/>
        <end position="169"/>
    </location>
</feature>
<feature type="transmembrane region" description="Helical" evidence="8">
    <location>
        <begin position="276"/>
        <end position="294"/>
    </location>
</feature>
<evidence type="ECO:0000313" key="9">
    <source>
        <dbReference type="EMBL" id="MBI3014736.1"/>
    </source>
</evidence>
<keyword evidence="4" id="KW-1003">Cell membrane</keyword>